<gene>
    <name evidence="1" type="ORF">SY85_13880</name>
</gene>
<protein>
    <recommendedName>
        <fullName evidence="3">Lipocalin-like domain-containing protein</fullName>
    </recommendedName>
</protein>
<dbReference type="KEGG" id="fla:SY85_13880"/>
<proteinExistence type="predicted"/>
<organism evidence="1 2">
    <name type="scientific">Flavisolibacter tropicus</name>
    <dbReference type="NCBI Taxonomy" id="1492898"/>
    <lineage>
        <taxon>Bacteria</taxon>
        <taxon>Pseudomonadati</taxon>
        <taxon>Bacteroidota</taxon>
        <taxon>Chitinophagia</taxon>
        <taxon>Chitinophagales</taxon>
        <taxon>Chitinophagaceae</taxon>
        <taxon>Flavisolibacter</taxon>
    </lineage>
</organism>
<dbReference type="EMBL" id="CP011390">
    <property type="protein sequence ID" value="ANE51432.1"/>
    <property type="molecule type" value="Genomic_DNA"/>
</dbReference>
<keyword evidence="2" id="KW-1185">Reference proteome</keyword>
<reference evidence="2" key="1">
    <citation type="submission" date="2015-01" db="EMBL/GenBank/DDBJ databases">
        <title>Flavisolibacter sp./LCS9/ whole genome sequencing.</title>
        <authorList>
            <person name="Kim M.K."/>
            <person name="Srinivasan S."/>
            <person name="Lee J.-J."/>
        </authorList>
    </citation>
    <scope>NUCLEOTIDE SEQUENCE [LARGE SCALE GENOMIC DNA]</scope>
    <source>
        <strain evidence="2">LCS9</strain>
    </source>
</reference>
<dbReference type="Proteomes" id="UP000077177">
    <property type="component" value="Chromosome"/>
</dbReference>
<evidence type="ECO:0000313" key="1">
    <source>
        <dbReference type="EMBL" id="ANE51432.1"/>
    </source>
</evidence>
<sequence length="139" mass="16094">MRSHHFIGTWRSYKAFYASGCVKKHTPTSYLEVTVDEDHCMTIKQAPAPVPREALVQTSAWEIKEVKKKNYLFIQGKQAYEVITLEPDDLVLADMAKGEKLFFAQLPEWRNRMYEPVVSAEQDVSITIWSKSLIELIQE</sequence>
<evidence type="ECO:0008006" key="3">
    <source>
        <dbReference type="Google" id="ProtNLM"/>
    </source>
</evidence>
<dbReference type="AlphaFoldDB" id="A0A172TWS4"/>
<dbReference type="RefSeq" id="WP_066405456.1">
    <property type="nucleotide sequence ID" value="NZ_CP011390.1"/>
</dbReference>
<reference evidence="1 2" key="2">
    <citation type="journal article" date="2016" name="Int. J. Syst. Evol. Microbiol.">
        <title>Flavisolibacter tropicus sp. nov., isolated from tropical soil.</title>
        <authorList>
            <person name="Lee J.J."/>
            <person name="Kang M.S."/>
            <person name="Kim G.S."/>
            <person name="Lee C.S."/>
            <person name="Lim S."/>
            <person name="Lee J."/>
            <person name="Roh S.H."/>
            <person name="Kang H."/>
            <person name="Ha J.M."/>
            <person name="Bae S."/>
            <person name="Jung H.Y."/>
            <person name="Kim M.K."/>
        </authorList>
    </citation>
    <scope>NUCLEOTIDE SEQUENCE [LARGE SCALE GENOMIC DNA]</scope>
    <source>
        <strain evidence="1 2">LCS9</strain>
    </source>
</reference>
<name>A0A172TWS4_9BACT</name>
<accession>A0A172TWS4</accession>
<evidence type="ECO:0000313" key="2">
    <source>
        <dbReference type="Proteomes" id="UP000077177"/>
    </source>
</evidence>